<dbReference type="OrthoDB" id="4066793at2"/>
<evidence type="ECO:0000256" key="1">
    <source>
        <dbReference type="ARBA" id="ARBA00022679"/>
    </source>
</evidence>
<protein>
    <submittedName>
        <fullName evidence="4">Nucleotidyltransferase-like protein</fullName>
    </submittedName>
</protein>
<evidence type="ECO:0000313" key="4">
    <source>
        <dbReference type="EMBL" id="TDT17398.1"/>
    </source>
</evidence>
<proteinExistence type="predicted"/>
<gene>
    <name evidence="4" type="ORF">BDK89_3006</name>
</gene>
<evidence type="ECO:0000259" key="3">
    <source>
        <dbReference type="Pfam" id="PF13427"/>
    </source>
</evidence>
<comment type="caution">
    <text evidence="4">The sequence shown here is derived from an EMBL/GenBank/DDBJ whole genome shotgun (WGS) entry which is preliminary data.</text>
</comment>
<name>A0A4V6Q1X7_9ACTN</name>
<reference evidence="4 5" key="1">
    <citation type="submission" date="2019-03" db="EMBL/GenBank/DDBJ databases">
        <title>Sequencing the genomes of 1000 actinobacteria strains.</title>
        <authorList>
            <person name="Klenk H.-P."/>
        </authorList>
    </citation>
    <scope>NUCLEOTIDE SEQUENCE [LARGE SCALE GENOMIC DNA]</scope>
    <source>
        <strain evidence="4 5">DSM 18936</strain>
    </source>
</reference>
<dbReference type="Pfam" id="PF01909">
    <property type="entry name" value="NTP_transf_2"/>
    <property type="match status" value="1"/>
</dbReference>
<dbReference type="InterPro" id="IPR043519">
    <property type="entry name" value="NT_sf"/>
</dbReference>
<dbReference type="InterPro" id="IPR025184">
    <property type="entry name" value="AadA_C"/>
</dbReference>
<keyword evidence="1 4" id="KW-0808">Transferase</keyword>
<dbReference type="GO" id="GO:0016779">
    <property type="term" value="F:nucleotidyltransferase activity"/>
    <property type="evidence" value="ECO:0007669"/>
    <property type="project" value="InterPro"/>
</dbReference>
<dbReference type="Proteomes" id="UP000294558">
    <property type="component" value="Unassembled WGS sequence"/>
</dbReference>
<dbReference type="EMBL" id="SOAU01000001">
    <property type="protein sequence ID" value="TDT17398.1"/>
    <property type="molecule type" value="Genomic_DNA"/>
</dbReference>
<dbReference type="InterPro" id="IPR002934">
    <property type="entry name" value="Polymerase_NTP_transf_dom"/>
</dbReference>
<sequence length="259" mass="28240">MLPDEARSALDRWLAVHDEVAPGVIEGLYAVGSLALDDWQPRSDIDIVAFTADPATDDDAVLLREAHDVATAELDRSIDGPRLAWGDVTVAPISLHRPWSLDGEFRHDGDCFEINPITWYTLAVHGVAVRGPDPAALGVVTDVDDRRMFVRDNVGTYWKQVAETINAAADDPERSQFDAEVTEWCVLGIARMFATYRTGRVFSKSAAGEYLVSEAPEYGPLVDHVLAIRQAPEALEPVDRATAAATAALLDRVVFTITG</sequence>
<evidence type="ECO:0000313" key="5">
    <source>
        <dbReference type="Proteomes" id="UP000294558"/>
    </source>
</evidence>
<dbReference type="AlphaFoldDB" id="A0A4V6Q1X7"/>
<feature type="domain" description="Polymerase nucleotidyl transferase" evidence="2">
    <location>
        <begin position="26"/>
        <end position="58"/>
    </location>
</feature>
<accession>A0A4V6Q1X7</accession>
<feature type="domain" description="Adenylyltransferase AadA C-terminal" evidence="3">
    <location>
        <begin position="156"/>
        <end position="236"/>
    </location>
</feature>
<dbReference type="RefSeq" id="WP_133869689.1">
    <property type="nucleotide sequence ID" value="NZ_SOAU01000001.1"/>
</dbReference>
<keyword evidence="5" id="KW-1185">Reference proteome</keyword>
<organism evidence="4 5">
    <name type="scientific">Ilumatobacter fluminis</name>
    <dbReference type="NCBI Taxonomy" id="467091"/>
    <lineage>
        <taxon>Bacteria</taxon>
        <taxon>Bacillati</taxon>
        <taxon>Actinomycetota</taxon>
        <taxon>Acidimicrobiia</taxon>
        <taxon>Acidimicrobiales</taxon>
        <taxon>Ilumatobacteraceae</taxon>
        <taxon>Ilumatobacter</taxon>
    </lineage>
</organism>
<dbReference type="SUPFAM" id="SSF81301">
    <property type="entry name" value="Nucleotidyltransferase"/>
    <property type="match status" value="1"/>
</dbReference>
<dbReference type="Pfam" id="PF13427">
    <property type="entry name" value="AadA_C"/>
    <property type="match status" value="1"/>
</dbReference>
<evidence type="ECO:0000259" key="2">
    <source>
        <dbReference type="Pfam" id="PF01909"/>
    </source>
</evidence>